<dbReference type="InterPro" id="IPR014746">
    <property type="entry name" value="Gln_synth/guanido_kin_cat_dom"/>
</dbReference>
<dbReference type="Gene3D" id="1.10.10.410">
    <property type="match status" value="1"/>
</dbReference>
<dbReference type="GO" id="GO:0006412">
    <property type="term" value="P:translation"/>
    <property type="evidence" value="ECO:0007669"/>
    <property type="project" value="UniProtKB-UniRule"/>
</dbReference>
<dbReference type="SMART" id="SM00845">
    <property type="entry name" value="GatB_Yqey"/>
    <property type="match status" value="1"/>
</dbReference>
<dbReference type="FunFam" id="1.10.10.410:FF:000001">
    <property type="entry name" value="Aspartyl/glutamyl-tRNA(Asn/Gln) amidotransferase subunit B"/>
    <property type="match status" value="1"/>
</dbReference>
<feature type="domain" description="Asn/Gln amidotransferase" evidence="11">
    <location>
        <begin position="328"/>
        <end position="473"/>
    </location>
</feature>
<dbReference type="InterPro" id="IPR017958">
    <property type="entry name" value="Gln-tRNA_amidoTrfase_suB_CS"/>
</dbReference>
<comment type="function">
    <text evidence="7 10">Allows the formation of correctly charged Asn-tRNA(Asn) or Gln-tRNA(Gln) through the transamidation of misacylated Asp-tRNA(Asn) or Glu-tRNA(Gln) in organisms which lack either or both of asparaginyl-tRNA or glutaminyl-tRNA synthetases. The reaction takes place in the presence of glutamine and ATP through an activated phospho-Asp-tRNA(Asn) or phospho-Glu-tRNA(Gln).</text>
</comment>
<dbReference type="HAMAP" id="MF_00121">
    <property type="entry name" value="GatB"/>
    <property type="match status" value="1"/>
</dbReference>
<evidence type="ECO:0000256" key="9">
    <source>
        <dbReference type="ARBA" id="ARBA00047913"/>
    </source>
</evidence>
<dbReference type="NCBIfam" id="NF004012">
    <property type="entry name" value="PRK05477.1-2"/>
    <property type="match status" value="1"/>
</dbReference>
<comment type="catalytic activity">
    <reaction evidence="9 10">
        <text>L-glutamyl-tRNA(Gln) + L-glutamine + ATP + H2O = L-glutaminyl-tRNA(Gln) + L-glutamate + ADP + phosphate + H(+)</text>
        <dbReference type="Rhea" id="RHEA:17521"/>
        <dbReference type="Rhea" id="RHEA-COMP:9681"/>
        <dbReference type="Rhea" id="RHEA-COMP:9684"/>
        <dbReference type="ChEBI" id="CHEBI:15377"/>
        <dbReference type="ChEBI" id="CHEBI:15378"/>
        <dbReference type="ChEBI" id="CHEBI:29985"/>
        <dbReference type="ChEBI" id="CHEBI:30616"/>
        <dbReference type="ChEBI" id="CHEBI:43474"/>
        <dbReference type="ChEBI" id="CHEBI:58359"/>
        <dbReference type="ChEBI" id="CHEBI:78520"/>
        <dbReference type="ChEBI" id="CHEBI:78521"/>
        <dbReference type="ChEBI" id="CHEBI:456216"/>
    </reaction>
</comment>
<reference evidence="12 13" key="1">
    <citation type="journal article" date="2016" name="Nat. Commun.">
        <title>Thousands of microbial genomes shed light on interconnected biogeochemical processes in an aquifer system.</title>
        <authorList>
            <person name="Anantharaman K."/>
            <person name="Brown C.T."/>
            <person name="Hug L.A."/>
            <person name="Sharon I."/>
            <person name="Castelle C.J."/>
            <person name="Probst A.J."/>
            <person name="Thomas B.C."/>
            <person name="Singh A."/>
            <person name="Wilkins M.J."/>
            <person name="Karaoz U."/>
            <person name="Brodie E.L."/>
            <person name="Williams K.H."/>
            <person name="Hubbard S.S."/>
            <person name="Banfield J.F."/>
        </authorList>
    </citation>
    <scope>NUCLEOTIDE SEQUENCE [LARGE SCALE GENOMIC DNA]</scope>
</reference>
<dbReference type="GO" id="GO:0050567">
    <property type="term" value="F:glutaminyl-tRNA synthase (glutamine-hydrolyzing) activity"/>
    <property type="evidence" value="ECO:0007669"/>
    <property type="project" value="UniProtKB-UniRule"/>
</dbReference>
<dbReference type="SUPFAM" id="SSF55931">
    <property type="entry name" value="Glutamine synthetase/guanido kinase"/>
    <property type="match status" value="1"/>
</dbReference>
<dbReference type="EC" id="6.3.5.-" evidence="10"/>
<proteinExistence type="inferred from homology"/>
<organism evidence="12 13">
    <name type="scientific">Candidatus Taylorbacteria bacterium RIFCSPLOWO2_01_FULL_48_100</name>
    <dbReference type="NCBI Taxonomy" id="1802322"/>
    <lineage>
        <taxon>Bacteria</taxon>
        <taxon>Candidatus Tayloriibacteriota</taxon>
    </lineage>
</organism>
<evidence type="ECO:0000259" key="11">
    <source>
        <dbReference type="SMART" id="SM00845"/>
    </source>
</evidence>
<gene>
    <name evidence="10" type="primary">gatB</name>
    <name evidence="12" type="ORF">A2938_00010</name>
</gene>
<dbReference type="SUPFAM" id="SSF89095">
    <property type="entry name" value="GatB/YqeY motif"/>
    <property type="match status" value="1"/>
</dbReference>
<keyword evidence="6 10" id="KW-0648">Protein biosynthesis</keyword>
<dbReference type="GO" id="GO:0050566">
    <property type="term" value="F:asparaginyl-tRNA synthase (glutamine-hydrolyzing) activity"/>
    <property type="evidence" value="ECO:0007669"/>
    <property type="project" value="RHEA"/>
</dbReference>
<evidence type="ECO:0000256" key="6">
    <source>
        <dbReference type="ARBA" id="ARBA00022917"/>
    </source>
</evidence>
<evidence type="ECO:0000313" key="12">
    <source>
        <dbReference type="EMBL" id="OHA34811.1"/>
    </source>
</evidence>
<dbReference type="GO" id="GO:0070681">
    <property type="term" value="P:glutaminyl-tRNAGln biosynthesis via transamidation"/>
    <property type="evidence" value="ECO:0007669"/>
    <property type="project" value="TreeGrafter"/>
</dbReference>
<dbReference type="InterPro" id="IPR017959">
    <property type="entry name" value="Asn/Gln-tRNA_amidoTrfase_suB/E"/>
</dbReference>
<dbReference type="AlphaFoldDB" id="A0A1G2NHD6"/>
<comment type="catalytic activity">
    <reaction evidence="8 10">
        <text>L-aspartyl-tRNA(Asn) + L-glutamine + ATP + H2O = L-asparaginyl-tRNA(Asn) + L-glutamate + ADP + phosphate + 2 H(+)</text>
        <dbReference type="Rhea" id="RHEA:14513"/>
        <dbReference type="Rhea" id="RHEA-COMP:9674"/>
        <dbReference type="Rhea" id="RHEA-COMP:9677"/>
        <dbReference type="ChEBI" id="CHEBI:15377"/>
        <dbReference type="ChEBI" id="CHEBI:15378"/>
        <dbReference type="ChEBI" id="CHEBI:29985"/>
        <dbReference type="ChEBI" id="CHEBI:30616"/>
        <dbReference type="ChEBI" id="CHEBI:43474"/>
        <dbReference type="ChEBI" id="CHEBI:58359"/>
        <dbReference type="ChEBI" id="CHEBI:78515"/>
        <dbReference type="ChEBI" id="CHEBI:78516"/>
        <dbReference type="ChEBI" id="CHEBI:456216"/>
    </reaction>
</comment>
<evidence type="ECO:0000256" key="2">
    <source>
        <dbReference type="ARBA" id="ARBA00011123"/>
    </source>
</evidence>
<keyword evidence="5 10" id="KW-0067">ATP-binding</keyword>
<dbReference type="InterPro" id="IPR003789">
    <property type="entry name" value="Asn/Gln_tRNA_amidoTrase-B-like"/>
</dbReference>
<evidence type="ECO:0000256" key="3">
    <source>
        <dbReference type="ARBA" id="ARBA00022598"/>
    </source>
</evidence>
<dbReference type="InterPro" id="IPR004413">
    <property type="entry name" value="GatB"/>
</dbReference>
<comment type="caution">
    <text evidence="12">The sequence shown here is derived from an EMBL/GenBank/DDBJ whole genome shotgun (WGS) entry which is preliminary data.</text>
</comment>
<dbReference type="GO" id="GO:0005524">
    <property type="term" value="F:ATP binding"/>
    <property type="evidence" value="ECO:0007669"/>
    <property type="project" value="UniProtKB-KW"/>
</dbReference>
<keyword evidence="4 10" id="KW-0547">Nucleotide-binding</keyword>
<evidence type="ECO:0000313" key="13">
    <source>
        <dbReference type="Proteomes" id="UP000177797"/>
    </source>
</evidence>
<dbReference type="Proteomes" id="UP000177797">
    <property type="component" value="Unassembled WGS sequence"/>
</dbReference>
<dbReference type="InterPro" id="IPR023168">
    <property type="entry name" value="GatB_Yqey_C_2"/>
</dbReference>
<dbReference type="NCBIfam" id="TIGR00133">
    <property type="entry name" value="gatB"/>
    <property type="match status" value="1"/>
</dbReference>
<dbReference type="EMBL" id="MHSA01000007">
    <property type="protein sequence ID" value="OHA34811.1"/>
    <property type="molecule type" value="Genomic_DNA"/>
</dbReference>
<accession>A0A1G2NHD6</accession>
<dbReference type="InterPro" id="IPR006075">
    <property type="entry name" value="Asn/Gln-tRNA_Trfase_suB/E_cat"/>
</dbReference>
<dbReference type="PROSITE" id="PS01234">
    <property type="entry name" value="GATB"/>
    <property type="match status" value="1"/>
</dbReference>
<comment type="similarity">
    <text evidence="1 10">Belongs to the GatB/GatE family. GatB subfamily.</text>
</comment>
<keyword evidence="3 10" id="KW-0436">Ligase</keyword>
<evidence type="ECO:0000256" key="8">
    <source>
        <dbReference type="ARBA" id="ARBA00047380"/>
    </source>
</evidence>
<dbReference type="InterPro" id="IPR018027">
    <property type="entry name" value="Asn/Gln_amidotransferase"/>
</dbReference>
<evidence type="ECO:0000256" key="4">
    <source>
        <dbReference type="ARBA" id="ARBA00022741"/>
    </source>
</evidence>
<dbReference type="NCBIfam" id="NF004014">
    <property type="entry name" value="PRK05477.1-4"/>
    <property type="match status" value="1"/>
</dbReference>
<dbReference type="PANTHER" id="PTHR11659">
    <property type="entry name" value="GLUTAMYL-TRNA GLN AMIDOTRANSFERASE SUBUNIT B MITOCHONDRIAL AND PROKARYOTIC PET112-RELATED"/>
    <property type="match status" value="1"/>
</dbReference>
<dbReference type="Pfam" id="PF02637">
    <property type="entry name" value="GatB_Yqey"/>
    <property type="match status" value="1"/>
</dbReference>
<dbReference type="PANTHER" id="PTHR11659:SF0">
    <property type="entry name" value="GLUTAMYL-TRNA(GLN) AMIDOTRANSFERASE SUBUNIT B, MITOCHONDRIAL"/>
    <property type="match status" value="1"/>
</dbReference>
<evidence type="ECO:0000256" key="7">
    <source>
        <dbReference type="ARBA" id="ARBA00024799"/>
    </source>
</evidence>
<dbReference type="Pfam" id="PF02934">
    <property type="entry name" value="GatB_N"/>
    <property type="match status" value="1"/>
</dbReference>
<evidence type="ECO:0000256" key="1">
    <source>
        <dbReference type="ARBA" id="ARBA00005306"/>
    </source>
</evidence>
<protein>
    <recommendedName>
        <fullName evidence="10">Aspartyl/glutamyl-tRNA(Asn/Gln) amidotransferase subunit B</fullName>
        <shortName evidence="10">Asp/Glu-ADT subunit B</shortName>
        <ecNumber evidence="10">6.3.5.-</ecNumber>
    </recommendedName>
</protein>
<name>A0A1G2NHD6_9BACT</name>
<sequence>MYIPTIGLEIHAELKTNTKMFCDSRNDSNETRPNVNVCHVCIGHPGTLPVINKEAIKHVLKVGVAIGGTLADKTSFDRKNYFYPDIPKGYQISQYKHPLVSGGSVNGIAITRVHLEEDTGISLHNKGNYSLLDFNRAGIPLMELVTEPVMHSAKDAVSFAQELQLLFRYLGASDANMEKGEMRIEANVSIRQNSKVKLQELGTKVEVKNLNSFRAAERAIEYEVKRQSELLENGEAVTQETRGWDDNKQATFSQRLKEESHDYRYFPEPDLPVLDISSIPAFSVEALKKEILELPSERRARYQRIGEGKSSMDPRHIEMFVSDNLFGKLFDDTINIQPLSYNLIANFISTDVAGLVSKYGENGLKNITPEGLSVIVVNYGKEDLSSRGAKDTLEDLFLNGGDASEVCKKYLQKSDSEELAKIIQEVMRENASAVNDYKKGKESALQFLVGQGMKATRGAGNPQVFMSLFLEALK</sequence>
<evidence type="ECO:0000256" key="5">
    <source>
        <dbReference type="ARBA" id="ARBA00022840"/>
    </source>
</evidence>
<comment type="subunit">
    <text evidence="2 10">Heterotrimer of A, B and C subunits.</text>
</comment>
<evidence type="ECO:0000256" key="10">
    <source>
        <dbReference type="HAMAP-Rule" id="MF_00121"/>
    </source>
</evidence>